<evidence type="ECO:0000256" key="1">
    <source>
        <dbReference type="SAM" id="MobiDB-lite"/>
    </source>
</evidence>
<dbReference type="STRING" id="293826.Amet_0536"/>
<dbReference type="Proteomes" id="UP000001572">
    <property type="component" value="Chromosome"/>
</dbReference>
<protein>
    <submittedName>
        <fullName evidence="2">Uncharacterized protein</fullName>
    </submittedName>
</protein>
<gene>
    <name evidence="2" type="ordered locus">Amet_0536</name>
</gene>
<evidence type="ECO:0000313" key="3">
    <source>
        <dbReference type="Proteomes" id="UP000001572"/>
    </source>
</evidence>
<name>A6TKP5_ALKMQ</name>
<dbReference type="KEGG" id="amt:Amet_0536"/>
<dbReference type="AlphaFoldDB" id="A6TKP5"/>
<feature type="compositionally biased region" description="Basic and acidic residues" evidence="1">
    <location>
        <begin position="47"/>
        <end position="67"/>
    </location>
</feature>
<sequence>MKKNQPKRAMDENFFKEMNYELAGDIGAIDNEDMVNNRKLKSNQTEKNNEKEKEKIKNRVKIPDSCD</sequence>
<reference evidence="3" key="1">
    <citation type="journal article" date="2016" name="Genome Announc.">
        <title>Complete genome sequence of Alkaliphilus metalliredigens strain QYMF, an alkaliphilic and metal-reducing bacterium isolated from borax-contaminated leachate ponds.</title>
        <authorList>
            <person name="Hwang C."/>
            <person name="Copeland A."/>
            <person name="Lucas S."/>
            <person name="Lapidus A."/>
            <person name="Barry K."/>
            <person name="Detter J.C."/>
            <person name="Glavina Del Rio T."/>
            <person name="Hammon N."/>
            <person name="Israni S."/>
            <person name="Dalin E."/>
            <person name="Tice H."/>
            <person name="Pitluck S."/>
            <person name="Chertkov O."/>
            <person name="Brettin T."/>
            <person name="Bruce D."/>
            <person name="Han C."/>
            <person name="Schmutz J."/>
            <person name="Larimer F."/>
            <person name="Land M.L."/>
            <person name="Hauser L."/>
            <person name="Kyrpides N."/>
            <person name="Mikhailova N."/>
            <person name="Ye Q."/>
            <person name="Zhou J."/>
            <person name="Richardson P."/>
            <person name="Fields M.W."/>
        </authorList>
    </citation>
    <scope>NUCLEOTIDE SEQUENCE [LARGE SCALE GENOMIC DNA]</scope>
    <source>
        <strain evidence="3">QYMF</strain>
    </source>
</reference>
<accession>A6TKP5</accession>
<organism evidence="2 3">
    <name type="scientific">Alkaliphilus metalliredigens (strain QYMF)</name>
    <dbReference type="NCBI Taxonomy" id="293826"/>
    <lineage>
        <taxon>Bacteria</taxon>
        <taxon>Bacillati</taxon>
        <taxon>Bacillota</taxon>
        <taxon>Clostridia</taxon>
        <taxon>Peptostreptococcales</taxon>
        <taxon>Natronincolaceae</taxon>
        <taxon>Alkaliphilus</taxon>
    </lineage>
</organism>
<dbReference type="HOGENOM" id="CLU_2802905_0_0_9"/>
<evidence type="ECO:0000313" key="2">
    <source>
        <dbReference type="EMBL" id="ABR46763.1"/>
    </source>
</evidence>
<keyword evidence="3" id="KW-1185">Reference proteome</keyword>
<dbReference type="EMBL" id="CP000724">
    <property type="protein sequence ID" value="ABR46763.1"/>
    <property type="molecule type" value="Genomic_DNA"/>
</dbReference>
<feature type="region of interest" description="Disordered" evidence="1">
    <location>
        <begin position="37"/>
        <end position="67"/>
    </location>
</feature>
<proteinExistence type="predicted"/>